<dbReference type="InterPro" id="IPR009057">
    <property type="entry name" value="Homeodomain-like_sf"/>
</dbReference>
<dbReference type="Proteomes" id="UP000503308">
    <property type="component" value="Chromosome"/>
</dbReference>
<dbReference type="SUPFAM" id="SSF46689">
    <property type="entry name" value="Homeodomain-like"/>
    <property type="match status" value="1"/>
</dbReference>
<dbReference type="KEGG" id="rpon:G3256_09440"/>
<evidence type="ECO:0000313" key="6">
    <source>
        <dbReference type="Proteomes" id="UP000503308"/>
    </source>
</evidence>
<evidence type="ECO:0000256" key="2">
    <source>
        <dbReference type="ARBA" id="ARBA00023125"/>
    </source>
</evidence>
<dbReference type="SMART" id="SM00342">
    <property type="entry name" value="HTH_ARAC"/>
    <property type="match status" value="1"/>
</dbReference>
<accession>A0A858SSS7</accession>
<dbReference type="PANTHER" id="PTHR43280:SF32">
    <property type="entry name" value="TRANSCRIPTIONAL REGULATORY PROTEIN"/>
    <property type="match status" value="1"/>
</dbReference>
<keyword evidence="2" id="KW-0238">DNA-binding</keyword>
<proteinExistence type="predicted"/>
<gene>
    <name evidence="5" type="ORF">G3256_09440</name>
</gene>
<evidence type="ECO:0000259" key="4">
    <source>
        <dbReference type="PROSITE" id="PS01124"/>
    </source>
</evidence>
<dbReference type="Gene3D" id="1.10.10.60">
    <property type="entry name" value="Homeodomain-like"/>
    <property type="match status" value="1"/>
</dbReference>
<keyword evidence="6" id="KW-1185">Reference proteome</keyword>
<dbReference type="Pfam" id="PF12833">
    <property type="entry name" value="HTH_18"/>
    <property type="match status" value="1"/>
</dbReference>
<dbReference type="GO" id="GO:0043565">
    <property type="term" value="F:sequence-specific DNA binding"/>
    <property type="evidence" value="ECO:0007669"/>
    <property type="project" value="InterPro"/>
</dbReference>
<protein>
    <submittedName>
        <fullName evidence="5">Helix-turn-helix transcriptional regulator</fullName>
    </submittedName>
</protein>
<dbReference type="InterPro" id="IPR018060">
    <property type="entry name" value="HTH_AraC"/>
</dbReference>
<organism evidence="5 6">
    <name type="scientific">Roseobacter ponti</name>
    <dbReference type="NCBI Taxonomy" id="1891787"/>
    <lineage>
        <taxon>Bacteria</taxon>
        <taxon>Pseudomonadati</taxon>
        <taxon>Pseudomonadota</taxon>
        <taxon>Alphaproteobacteria</taxon>
        <taxon>Rhodobacterales</taxon>
        <taxon>Roseobacteraceae</taxon>
        <taxon>Roseobacter</taxon>
    </lineage>
</organism>
<sequence>MDTSDLHIVSLSQLAGTQNWRLSLAHDRAEQLLIWITRGQGRLLLDGQRRGVGTHNAIIVPARHLFALDLGRQGVGQAVIVPEGCQILFPQMPRLLRIREVSAMSELTVLMEAATREQSTARPLTGQAMEAHGALISVWLQRQMALEEHAPQKRNAAGRLTAAYCRRISEHFRAPMTMADHAAALGVTPTHLTRVCRASTGRTAADLLTERVLHEARLLLTSTRVPAQDIARHLGFGSAAYFTRFMQQHTRMTPTGLRRAAQPAAEAA</sequence>
<evidence type="ECO:0000256" key="3">
    <source>
        <dbReference type="ARBA" id="ARBA00023163"/>
    </source>
</evidence>
<evidence type="ECO:0000256" key="1">
    <source>
        <dbReference type="ARBA" id="ARBA00023015"/>
    </source>
</evidence>
<keyword evidence="3" id="KW-0804">Transcription</keyword>
<dbReference type="PANTHER" id="PTHR43280">
    <property type="entry name" value="ARAC-FAMILY TRANSCRIPTIONAL REGULATOR"/>
    <property type="match status" value="1"/>
</dbReference>
<evidence type="ECO:0000313" key="5">
    <source>
        <dbReference type="EMBL" id="QJF51370.1"/>
    </source>
</evidence>
<dbReference type="RefSeq" id="WP_169640585.1">
    <property type="nucleotide sequence ID" value="NZ_CP048788.1"/>
</dbReference>
<dbReference type="EMBL" id="CP048788">
    <property type="protein sequence ID" value="QJF51370.1"/>
    <property type="molecule type" value="Genomic_DNA"/>
</dbReference>
<dbReference type="GO" id="GO:0003700">
    <property type="term" value="F:DNA-binding transcription factor activity"/>
    <property type="evidence" value="ECO:0007669"/>
    <property type="project" value="InterPro"/>
</dbReference>
<reference evidence="5 6" key="1">
    <citation type="submission" date="2020-02" db="EMBL/GenBank/DDBJ databases">
        <title>Genome sequence of Roseobacter ponti.</title>
        <authorList>
            <person name="Hollensteiner J."/>
            <person name="Schneider D."/>
            <person name="Poehlein A."/>
            <person name="Daniel R."/>
        </authorList>
    </citation>
    <scope>NUCLEOTIDE SEQUENCE [LARGE SCALE GENOMIC DNA]</scope>
    <source>
        <strain evidence="5 6">DSM 106830</strain>
    </source>
</reference>
<dbReference type="PROSITE" id="PS01124">
    <property type="entry name" value="HTH_ARAC_FAMILY_2"/>
    <property type="match status" value="1"/>
</dbReference>
<dbReference type="AlphaFoldDB" id="A0A858SSS7"/>
<name>A0A858SSS7_9RHOB</name>
<keyword evidence="1" id="KW-0805">Transcription regulation</keyword>
<feature type="domain" description="HTH araC/xylS-type" evidence="4">
    <location>
        <begin position="162"/>
        <end position="260"/>
    </location>
</feature>